<feature type="compositionally biased region" description="Low complexity" evidence="1">
    <location>
        <begin position="121"/>
        <end position="138"/>
    </location>
</feature>
<gene>
    <name evidence="2" type="ORF">PLEOSDRAFT_162213</name>
</gene>
<evidence type="ECO:0000313" key="2">
    <source>
        <dbReference type="EMBL" id="KDQ23779.1"/>
    </source>
</evidence>
<feature type="compositionally biased region" description="Basic and acidic residues" evidence="1">
    <location>
        <begin position="82"/>
        <end position="92"/>
    </location>
</feature>
<feature type="compositionally biased region" description="Low complexity" evidence="1">
    <location>
        <begin position="189"/>
        <end position="202"/>
    </location>
</feature>
<accession>A0A067N7G3</accession>
<feature type="compositionally biased region" description="Pro residues" evidence="1">
    <location>
        <begin position="148"/>
        <end position="160"/>
    </location>
</feature>
<feature type="compositionally biased region" description="Polar residues" evidence="1">
    <location>
        <begin position="203"/>
        <end position="265"/>
    </location>
</feature>
<proteinExistence type="predicted"/>
<dbReference type="InParanoid" id="A0A067N7G3"/>
<dbReference type="EMBL" id="KL198012">
    <property type="protein sequence ID" value="KDQ23779.1"/>
    <property type="molecule type" value="Genomic_DNA"/>
</dbReference>
<reference evidence="3" key="1">
    <citation type="journal article" date="2014" name="Proc. Natl. Acad. Sci. U.S.A.">
        <title>Extensive sampling of basidiomycete genomes demonstrates inadequacy of the white-rot/brown-rot paradigm for wood decay fungi.</title>
        <authorList>
            <person name="Riley R."/>
            <person name="Salamov A.A."/>
            <person name="Brown D.W."/>
            <person name="Nagy L.G."/>
            <person name="Floudas D."/>
            <person name="Held B.W."/>
            <person name="Levasseur A."/>
            <person name="Lombard V."/>
            <person name="Morin E."/>
            <person name="Otillar R."/>
            <person name="Lindquist E.A."/>
            <person name="Sun H."/>
            <person name="LaButti K.M."/>
            <person name="Schmutz J."/>
            <person name="Jabbour D."/>
            <person name="Luo H."/>
            <person name="Baker S.E."/>
            <person name="Pisabarro A.G."/>
            <person name="Walton J.D."/>
            <person name="Blanchette R.A."/>
            <person name="Henrissat B."/>
            <person name="Martin F."/>
            <person name="Cullen D."/>
            <person name="Hibbett D.S."/>
            <person name="Grigoriev I.V."/>
        </authorList>
    </citation>
    <scope>NUCLEOTIDE SEQUENCE [LARGE SCALE GENOMIC DNA]</scope>
    <source>
        <strain evidence="3">PC15</strain>
    </source>
</reference>
<protein>
    <submittedName>
        <fullName evidence="2">Uncharacterized protein</fullName>
    </submittedName>
</protein>
<dbReference type="HOGENOM" id="CLU_874698_0_0_1"/>
<feature type="region of interest" description="Disordered" evidence="1">
    <location>
        <begin position="117"/>
        <end position="276"/>
    </location>
</feature>
<feature type="compositionally biased region" description="Polar residues" evidence="1">
    <location>
        <begin position="67"/>
        <end position="78"/>
    </location>
</feature>
<feature type="region of interest" description="Disordered" evidence="1">
    <location>
        <begin position="67"/>
        <end position="98"/>
    </location>
</feature>
<dbReference type="Proteomes" id="UP000027073">
    <property type="component" value="Unassembled WGS sequence"/>
</dbReference>
<name>A0A067N7G3_PLEO1</name>
<evidence type="ECO:0000256" key="1">
    <source>
        <dbReference type="SAM" id="MobiDB-lite"/>
    </source>
</evidence>
<organism evidence="2 3">
    <name type="scientific">Pleurotus ostreatus (strain PC15)</name>
    <name type="common">Oyster mushroom</name>
    <dbReference type="NCBI Taxonomy" id="1137138"/>
    <lineage>
        <taxon>Eukaryota</taxon>
        <taxon>Fungi</taxon>
        <taxon>Dikarya</taxon>
        <taxon>Basidiomycota</taxon>
        <taxon>Agaricomycotina</taxon>
        <taxon>Agaricomycetes</taxon>
        <taxon>Agaricomycetidae</taxon>
        <taxon>Agaricales</taxon>
        <taxon>Pleurotineae</taxon>
        <taxon>Pleurotaceae</taxon>
        <taxon>Pleurotus</taxon>
    </lineage>
</organism>
<evidence type="ECO:0000313" key="3">
    <source>
        <dbReference type="Proteomes" id="UP000027073"/>
    </source>
</evidence>
<dbReference type="VEuPathDB" id="FungiDB:PLEOSDRAFT_162213"/>
<dbReference type="OrthoDB" id="3268861at2759"/>
<dbReference type="AlphaFoldDB" id="A0A067N7G3"/>
<sequence length="318" mass="34208">MIELPNSLRTTLLILGDCPQDDRPTFHRLIIIFKQPCTRIAVGRHFNPSRDLYSYEPLYSTIPGPTQVQSPPNDNFTQGHGHGHDLHEKSRNEGGPMSANAQHLHKEALRMALGSILNPKRPYTPSSRSSSGTASPAYPYSFHHSPVPGTPSIPPAPHPTPSSGRFSESHLSPFPYHPHPQPHLPHAHPPLLHSHSQPHVPSRLSQLDTQTGPQDGDQVSHSQRNSPTHSGAASNSASHCSSPILSQAPGTLSDASITAPANPQQEHPDGPVHAPAPIKGAVVVTDEGGTPSEKSKVTFIQTLQSKSAWEALIHGSFS</sequence>